<keyword evidence="2 9" id="KW-0489">Methyltransferase</keyword>
<evidence type="ECO:0000259" key="8">
    <source>
        <dbReference type="Pfam" id="PF07669"/>
    </source>
</evidence>
<keyword evidence="10" id="KW-1185">Reference proteome</keyword>
<comment type="catalytic activity">
    <reaction evidence="7">
        <text>a 2'-deoxyadenosine in DNA + S-adenosyl-L-methionine = an N(6)-methyl-2'-deoxyadenosine in DNA + S-adenosyl-L-homocysteine + H(+)</text>
        <dbReference type="Rhea" id="RHEA:15197"/>
        <dbReference type="Rhea" id="RHEA-COMP:12418"/>
        <dbReference type="Rhea" id="RHEA-COMP:12419"/>
        <dbReference type="ChEBI" id="CHEBI:15378"/>
        <dbReference type="ChEBI" id="CHEBI:57856"/>
        <dbReference type="ChEBI" id="CHEBI:59789"/>
        <dbReference type="ChEBI" id="CHEBI:90615"/>
        <dbReference type="ChEBI" id="CHEBI:90616"/>
        <dbReference type="EC" id="2.1.1.72"/>
    </reaction>
</comment>
<dbReference type="EMBL" id="CP019646">
    <property type="protein sequence ID" value="AQQ71774.1"/>
    <property type="molecule type" value="Genomic_DNA"/>
</dbReference>
<evidence type="ECO:0000256" key="1">
    <source>
        <dbReference type="ARBA" id="ARBA00011900"/>
    </source>
</evidence>
<evidence type="ECO:0000256" key="2">
    <source>
        <dbReference type="ARBA" id="ARBA00022603"/>
    </source>
</evidence>
<evidence type="ECO:0000313" key="10">
    <source>
        <dbReference type="Proteomes" id="UP000188181"/>
    </source>
</evidence>
<reference evidence="10" key="1">
    <citation type="submission" date="2017-02" db="EMBL/GenBank/DDBJ databases">
        <title>Comparative genomics and description of representatives of a novel lineage of planctomycetes thriving in anoxic sediments.</title>
        <authorList>
            <person name="Spring S."/>
            <person name="Bunk B."/>
            <person name="Sproer C."/>
        </authorList>
    </citation>
    <scope>NUCLEOTIDE SEQUENCE [LARGE SCALE GENOMIC DNA]</scope>
    <source>
        <strain evidence="10">SM-Chi-D1</strain>
    </source>
</reference>
<dbReference type="GO" id="GO:0003677">
    <property type="term" value="F:DNA binding"/>
    <property type="evidence" value="ECO:0007669"/>
    <property type="project" value="UniProtKB-KW"/>
</dbReference>
<keyword evidence="3 9" id="KW-0808">Transferase</keyword>
<dbReference type="AlphaFoldDB" id="A0A1Q2MGJ7"/>
<dbReference type="GO" id="GO:0009007">
    <property type="term" value="F:site-specific DNA-methyltransferase (adenine-specific) activity"/>
    <property type="evidence" value="ECO:0007669"/>
    <property type="project" value="UniProtKB-EC"/>
</dbReference>
<organism evidence="9 10">
    <name type="scientific">Limihaloglobus sulfuriphilus</name>
    <dbReference type="NCBI Taxonomy" id="1851148"/>
    <lineage>
        <taxon>Bacteria</taxon>
        <taxon>Pseudomonadati</taxon>
        <taxon>Planctomycetota</taxon>
        <taxon>Phycisphaerae</taxon>
        <taxon>Sedimentisphaerales</taxon>
        <taxon>Sedimentisphaeraceae</taxon>
        <taxon>Limihaloglobus</taxon>
    </lineage>
</organism>
<dbReference type="PANTHER" id="PTHR33841">
    <property type="entry name" value="DNA METHYLTRANSFERASE YEEA-RELATED"/>
    <property type="match status" value="1"/>
</dbReference>
<evidence type="ECO:0000256" key="4">
    <source>
        <dbReference type="ARBA" id="ARBA00022691"/>
    </source>
</evidence>
<dbReference type="InterPro" id="IPR050953">
    <property type="entry name" value="N4_N6_ade-DNA_methylase"/>
</dbReference>
<dbReference type="STRING" id="1851148.SMSP2_02152"/>
<dbReference type="Pfam" id="PF07669">
    <property type="entry name" value="Eco57I"/>
    <property type="match status" value="1"/>
</dbReference>
<dbReference type="Gene3D" id="3.40.50.150">
    <property type="entry name" value="Vaccinia Virus protein VP39"/>
    <property type="match status" value="1"/>
</dbReference>
<protein>
    <recommendedName>
        <fullName evidence="1">site-specific DNA-methyltransferase (adenine-specific)</fullName>
        <ecNumber evidence="1">2.1.1.72</ecNumber>
    </recommendedName>
</protein>
<evidence type="ECO:0000313" key="9">
    <source>
        <dbReference type="EMBL" id="AQQ71774.1"/>
    </source>
</evidence>
<dbReference type="InterPro" id="IPR029063">
    <property type="entry name" value="SAM-dependent_MTases_sf"/>
</dbReference>
<gene>
    <name evidence="9" type="ORF">SMSP2_02152</name>
</gene>
<evidence type="ECO:0000256" key="6">
    <source>
        <dbReference type="ARBA" id="ARBA00023125"/>
    </source>
</evidence>
<dbReference type="KEGG" id="pbas:SMSP2_02152"/>
<dbReference type="PANTHER" id="PTHR33841:SF6">
    <property type="entry name" value="TYPE II METHYLTRANSFERASE M.HINDII"/>
    <property type="match status" value="1"/>
</dbReference>
<dbReference type="RefSeq" id="WP_146684896.1">
    <property type="nucleotide sequence ID" value="NZ_CP019646.1"/>
</dbReference>
<evidence type="ECO:0000256" key="7">
    <source>
        <dbReference type="ARBA" id="ARBA00047942"/>
    </source>
</evidence>
<dbReference type="EC" id="2.1.1.72" evidence="1"/>
<accession>A0A1Q2MGJ7</accession>
<keyword evidence="4" id="KW-0949">S-adenosyl-L-methionine</keyword>
<dbReference type="GO" id="GO:0032259">
    <property type="term" value="P:methylation"/>
    <property type="evidence" value="ECO:0007669"/>
    <property type="project" value="UniProtKB-KW"/>
</dbReference>
<dbReference type="OrthoDB" id="9815272at2"/>
<dbReference type="Proteomes" id="UP000188181">
    <property type="component" value="Chromosome"/>
</dbReference>
<dbReference type="PRINTS" id="PR00507">
    <property type="entry name" value="N12N6MTFRASE"/>
</dbReference>
<dbReference type="SUPFAM" id="SSF53335">
    <property type="entry name" value="S-adenosyl-L-methionine-dependent methyltransferases"/>
    <property type="match status" value="1"/>
</dbReference>
<dbReference type="GO" id="GO:0009307">
    <property type="term" value="P:DNA restriction-modification system"/>
    <property type="evidence" value="ECO:0007669"/>
    <property type="project" value="UniProtKB-KW"/>
</dbReference>
<dbReference type="InterPro" id="IPR011639">
    <property type="entry name" value="MethylTrfase_TaqI-like_dom"/>
</dbReference>
<dbReference type="REBASE" id="185697">
    <property type="entry name" value="M.PbaD1IV"/>
</dbReference>
<name>A0A1Q2MGJ7_9BACT</name>
<keyword evidence="5" id="KW-0680">Restriction system</keyword>
<evidence type="ECO:0000256" key="3">
    <source>
        <dbReference type="ARBA" id="ARBA00022679"/>
    </source>
</evidence>
<feature type="domain" description="Type II methyltransferase M.TaqI-like" evidence="8">
    <location>
        <begin position="127"/>
        <end position="235"/>
    </location>
</feature>
<sequence length="508" mass="58319">MQSSLLQKSDNLRLAANKRLNKINKLNFAQYMTPSSTASFMASLFKLKPGRVSLLDPGAGIGCLSSAFIDRVISEKNHSNIEIDSYEIDSSIKGYLHDNLFDFSSYANTHAIAVKWNIYNVDFIHQSVDNILSNKSLWNHSLKQYSYCIMNPPYKKISSNSQYRRELSALGIETVNLYSAFVALSIELLEESGQLVAIIPRSFCNGPYYKPFRRHILKNTSIDHLHLFNSRNKAFKDDNVLQENIIIALTKQKIQGPVTVSISTDDTFDDIKYEKYSFENIVHRDDPESFIHVPYESNYSKHNISKIMKSSLNELGIQLSTGPVVDFRLKEHLRLNPENGTCPLVYPCHFKDSRLYWPKDDSKKPNAIEINNKTQKWLYTAGYYTVVRRFSSKEEKRRLVASVVEPDIFPNSEVIAFENHLNVFHENKKGIPELIARGLSVFLNSTAVDNYFRRFSGHTQVNATDLKNFKYPNRETLVKLGKWAKKQNRITQELIDIKIDGLINGNYS</sequence>
<keyword evidence="6" id="KW-0238">DNA-binding</keyword>
<proteinExistence type="predicted"/>
<evidence type="ECO:0000256" key="5">
    <source>
        <dbReference type="ARBA" id="ARBA00022747"/>
    </source>
</evidence>